<comment type="caution">
    <text evidence="3">The sequence shown here is derived from an EMBL/GenBank/DDBJ whole genome shotgun (WGS) entry which is preliminary data.</text>
</comment>
<dbReference type="CDD" id="cd03784">
    <property type="entry name" value="GT1_Gtf-like"/>
    <property type="match status" value="1"/>
</dbReference>
<dbReference type="InterPro" id="IPR004276">
    <property type="entry name" value="GlycoTrans_28_N"/>
</dbReference>
<evidence type="ECO:0000313" key="3">
    <source>
        <dbReference type="EMBL" id="PYI65585.1"/>
    </source>
</evidence>
<dbReference type="Gene3D" id="3.40.50.2000">
    <property type="entry name" value="Glycogen Phosphorylase B"/>
    <property type="match status" value="2"/>
</dbReference>
<dbReference type="Proteomes" id="UP000247832">
    <property type="component" value="Unassembled WGS sequence"/>
</dbReference>
<evidence type="ECO:0000259" key="1">
    <source>
        <dbReference type="Pfam" id="PF03033"/>
    </source>
</evidence>
<dbReference type="GO" id="GO:0008194">
    <property type="term" value="F:UDP-glycosyltransferase activity"/>
    <property type="evidence" value="ECO:0007669"/>
    <property type="project" value="InterPro"/>
</dbReference>
<gene>
    <name evidence="3" type="ORF">CVV68_17865</name>
</gene>
<dbReference type="Pfam" id="PF06722">
    <property type="entry name" value="EryCIII-like_C"/>
    <property type="match status" value="1"/>
</dbReference>
<dbReference type="GO" id="GO:0005975">
    <property type="term" value="P:carbohydrate metabolic process"/>
    <property type="evidence" value="ECO:0007669"/>
    <property type="project" value="InterPro"/>
</dbReference>
<dbReference type="SUPFAM" id="SSF53756">
    <property type="entry name" value="UDP-Glycosyltransferase/glycogen phosphorylase"/>
    <property type="match status" value="1"/>
</dbReference>
<dbReference type="InterPro" id="IPR050426">
    <property type="entry name" value="Glycosyltransferase_28"/>
</dbReference>
<dbReference type="PROSITE" id="PS50276">
    <property type="entry name" value="PANCREATIC_HORMONE_2"/>
    <property type="match status" value="1"/>
</dbReference>
<evidence type="ECO:0000313" key="4">
    <source>
        <dbReference type="Proteomes" id="UP000247832"/>
    </source>
</evidence>
<organism evidence="3 4">
    <name type="scientific">Arthrobacter livingstonensis</name>
    <dbReference type="NCBI Taxonomy" id="670078"/>
    <lineage>
        <taxon>Bacteria</taxon>
        <taxon>Bacillati</taxon>
        <taxon>Actinomycetota</taxon>
        <taxon>Actinomycetes</taxon>
        <taxon>Micrococcales</taxon>
        <taxon>Micrococcaceae</taxon>
        <taxon>Arthrobacter</taxon>
    </lineage>
</organism>
<sequence length="402" mass="41343">MVTPGTRGDVAPMAGLASRLRSHGHEVTIAANNAHASLVSGAGCGFSGLPGDMGHLVSPAEPGTRAAAADLRRYMRELGDYMELAAQGTLAAAGKGTDVILANAVAPYAYDVGEALGIPVLGAHLQPVQASTAYPPVTLGLARSLGPVANRTLGAILSRSKAPYDAPAAGLRRTLGLPPMSRASAEHRRRKANSPILHGISPAVLPRPRDWHPGLSLAGYWWPLAEPTWQPSAELAGFLADGPAPVYIGFGSTAAMDADFMVDVARRAGVRAVLQGVDGVSDSNVISVGTIPHAWLFPRVSAVVHHAGAGTTAAGLRAGVPSVGVPVFTDQPFWAARVAALGAGPAPIPYKKLTPQRLADSIKQAVETDGFAREAKHVASLLAAEDSTAPVLDALRTAVPHA</sequence>
<dbReference type="AlphaFoldDB" id="A0A2V5L2V1"/>
<name>A0A2V5L2V1_9MICC</name>
<feature type="domain" description="Erythromycin biosynthesis protein CIII-like C-terminal" evidence="2">
    <location>
        <begin position="283"/>
        <end position="391"/>
    </location>
</feature>
<dbReference type="EMBL" id="QJVD01000023">
    <property type="protein sequence ID" value="PYI65585.1"/>
    <property type="molecule type" value="Genomic_DNA"/>
</dbReference>
<accession>A0A2V5L2V1</accession>
<dbReference type="GO" id="GO:0016758">
    <property type="term" value="F:hexosyltransferase activity"/>
    <property type="evidence" value="ECO:0007669"/>
    <property type="project" value="InterPro"/>
</dbReference>
<protein>
    <submittedName>
        <fullName evidence="3">Glycosyltransferase</fullName>
    </submittedName>
</protein>
<reference evidence="3 4" key="1">
    <citation type="submission" date="2018-05" db="EMBL/GenBank/DDBJ databases">
        <title>Genetic diversity of glacier-inhabiting Cryobacterium bacteria in China and description of Cryobacterium mengkeensis sp. nov. and Arthrobacter glacialis sp. nov.</title>
        <authorList>
            <person name="Liu Q."/>
            <person name="Xin Y.-H."/>
        </authorList>
    </citation>
    <scope>NUCLEOTIDE SEQUENCE [LARGE SCALE GENOMIC DNA]</scope>
    <source>
        <strain evidence="3 4">LI2</strain>
    </source>
</reference>
<feature type="domain" description="Glycosyltransferase family 28 N-terminal" evidence="1">
    <location>
        <begin position="2"/>
        <end position="134"/>
    </location>
</feature>
<dbReference type="InterPro" id="IPR010610">
    <property type="entry name" value="EryCIII-like_C"/>
</dbReference>
<dbReference type="InterPro" id="IPR002213">
    <property type="entry name" value="UDP_glucos_trans"/>
</dbReference>
<dbReference type="PANTHER" id="PTHR48050">
    <property type="entry name" value="STEROL 3-BETA-GLUCOSYLTRANSFERASE"/>
    <property type="match status" value="1"/>
</dbReference>
<dbReference type="OrthoDB" id="3253247at2"/>
<dbReference type="GO" id="GO:0033072">
    <property type="term" value="P:vancomycin biosynthetic process"/>
    <property type="evidence" value="ECO:0007669"/>
    <property type="project" value="UniProtKB-ARBA"/>
</dbReference>
<dbReference type="FunFam" id="3.40.50.2000:FF:000009">
    <property type="entry name" value="Sterol 3-beta-glucosyltransferase UGT80A2"/>
    <property type="match status" value="1"/>
</dbReference>
<keyword evidence="3" id="KW-0808">Transferase</keyword>
<keyword evidence="4" id="KW-1185">Reference proteome</keyword>
<dbReference type="Pfam" id="PF03033">
    <property type="entry name" value="Glyco_transf_28"/>
    <property type="match status" value="1"/>
</dbReference>
<proteinExistence type="predicted"/>
<dbReference type="PANTHER" id="PTHR48050:SF13">
    <property type="entry name" value="STEROL 3-BETA-GLUCOSYLTRANSFERASE UGT80A2"/>
    <property type="match status" value="1"/>
</dbReference>
<evidence type="ECO:0000259" key="2">
    <source>
        <dbReference type="Pfam" id="PF06722"/>
    </source>
</evidence>